<reference evidence="7" key="1">
    <citation type="submission" date="2017-05" db="EMBL/GenBank/DDBJ databases">
        <title>Complete and WGS of Bordetella genogroups.</title>
        <authorList>
            <person name="Spilker T."/>
            <person name="Lipuma J."/>
        </authorList>
    </citation>
    <scope>NUCLEOTIDE SEQUENCE [LARGE SCALE GENOMIC DNA]</scope>
    <source>
        <strain evidence="7">AU16122</strain>
    </source>
</reference>
<proteinExistence type="inferred from homology"/>
<dbReference type="Gene3D" id="1.10.1740.10">
    <property type="match status" value="1"/>
</dbReference>
<evidence type="ECO:0000256" key="2">
    <source>
        <dbReference type="ARBA" id="ARBA00023015"/>
    </source>
</evidence>
<evidence type="ECO:0000259" key="5">
    <source>
        <dbReference type="Pfam" id="PF08281"/>
    </source>
</evidence>
<evidence type="ECO:0000256" key="1">
    <source>
        <dbReference type="ARBA" id="ARBA00010641"/>
    </source>
</evidence>
<dbReference type="InterPro" id="IPR014284">
    <property type="entry name" value="RNA_pol_sigma-70_dom"/>
</dbReference>
<dbReference type="AlphaFoldDB" id="A0A261S126"/>
<keyword evidence="4" id="KW-0804">Transcription</keyword>
<dbReference type="EMBL" id="NEVM01000005">
    <property type="protein sequence ID" value="OZI31044.1"/>
    <property type="molecule type" value="Genomic_DNA"/>
</dbReference>
<keyword evidence="3" id="KW-0731">Sigma factor</keyword>
<gene>
    <name evidence="6" type="ORF">CAL29_24165</name>
</gene>
<evidence type="ECO:0000256" key="4">
    <source>
        <dbReference type="ARBA" id="ARBA00023163"/>
    </source>
</evidence>
<dbReference type="Pfam" id="PF08281">
    <property type="entry name" value="Sigma70_r4_2"/>
    <property type="match status" value="1"/>
</dbReference>
<dbReference type="InterPro" id="IPR013324">
    <property type="entry name" value="RNA_pol_sigma_r3/r4-like"/>
</dbReference>
<protein>
    <recommendedName>
        <fullName evidence="5">RNA polymerase sigma factor 70 region 4 type 2 domain-containing protein</fullName>
    </recommendedName>
</protein>
<dbReference type="GO" id="GO:0003677">
    <property type="term" value="F:DNA binding"/>
    <property type="evidence" value="ECO:0007669"/>
    <property type="project" value="InterPro"/>
</dbReference>
<dbReference type="SUPFAM" id="SSF88946">
    <property type="entry name" value="Sigma2 domain of RNA polymerase sigma factors"/>
    <property type="match status" value="1"/>
</dbReference>
<evidence type="ECO:0000256" key="3">
    <source>
        <dbReference type="ARBA" id="ARBA00023082"/>
    </source>
</evidence>
<keyword evidence="2" id="KW-0805">Transcription regulation</keyword>
<dbReference type="PANTHER" id="PTHR43133">
    <property type="entry name" value="RNA POLYMERASE ECF-TYPE SIGMA FACTO"/>
    <property type="match status" value="1"/>
</dbReference>
<dbReference type="SUPFAM" id="SSF88659">
    <property type="entry name" value="Sigma3 and sigma4 domains of RNA polymerase sigma factors"/>
    <property type="match status" value="1"/>
</dbReference>
<organism evidence="6 7">
    <name type="scientific">Bordetella genomosp. 10</name>
    <dbReference type="NCBI Taxonomy" id="1416804"/>
    <lineage>
        <taxon>Bacteria</taxon>
        <taxon>Pseudomonadati</taxon>
        <taxon>Pseudomonadota</taxon>
        <taxon>Betaproteobacteria</taxon>
        <taxon>Burkholderiales</taxon>
        <taxon>Alcaligenaceae</taxon>
        <taxon>Bordetella</taxon>
    </lineage>
</organism>
<feature type="domain" description="RNA polymerase sigma factor 70 region 4 type 2" evidence="5">
    <location>
        <begin position="108"/>
        <end position="159"/>
    </location>
</feature>
<evidence type="ECO:0000313" key="7">
    <source>
        <dbReference type="Proteomes" id="UP000216020"/>
    </source>
</evidence>
<dbReference type="OrthoDB" id="192021at2"/>
<comment type="similarity">
    <text evidence="1">Belongs to the sigma-70 factor family. ECF subfamily.</text>
</comment>
<dbReference type="Proteomes" id="UP000216020">
    <property type="component" value="Unassembled WGS sequence"/>
</dbReference>
<evidence type="ECO:0000313" key="6">
    <source>
        <dbReference type="EMBL" id="OZI31044.1"/>
    </source>
</evidence>
<dbReference type="GO" id="GO:0016987">
    <property type="term" value="F:sigma factor activity"/>
    <property type="evidence" value="ECO:0007669"/>
    <property type="project" value="UniProtKB-KW"/>
</dbReference>
<dbReference type="InterPro" id="IPR039425">
    <property type="entry name" value="RNA_pol_sigma-70-like"/>
</dbReference>
<accession>A0A261S126</accession>
<dbReference type="NCBIfam" id="TIGR02937">
    <property type="entry name" value="sigma70-ECF"/>
    <property type="match status" value="1"/>
</dbReference>
<dbReference type="InterPro" id="IPR036388">
    <property type="entry name" value="WH-like_DNA-bd_sf"/>
</dbReference>
<keyword evidence="7" id="KW-1185">Reference proteome</keyword>
<dbReference type="InterPro" id="IPR013249">
    <property type="entry name" value="RNA_pol_sigma70_r4_t2"/>
</dbReference>
<dbReference type="PANTHER" id="PTHR43133:SF63">
    <property type="entry name" value="RNA POLYMERASE SIGMA FACTOR FECI-RELATED"/>
    <property type="match status" value="1"/>
</dbReference>
<name>A0A261S126_9BORD</name>
<dbReference type="InterPro" id="IPR013325">
    <property type="entry name" value="RNA_pol_sigma_r2"/>
</dbReference>
<dbReference type="GO" id="GO:0006352">
    <property type="term" value="P:DNA-templated transcription initiation"/>
    <property type="evidence" value="ECO:0007669"/>
    <property type="project" value="InterPro"/>
</dbReference>
<dbReference type="RefSeq" id="WP_094855460.1">
    <property type="nucleotide sequence ID" value="NZ_NEVM01000005.1"/>
</dbReference>
<sequence length="168" mass="18934">MTRSPPASPKDWLAHYSWLWGAGRPRAVRREDAEDAMQDIAVNMLEKGAGAIEEPRAYLLRSVYNRIVSLHRARTLRAAAPLHELPDEHCPLADSAEDSYAASRLADDLVAALGELPVACQEAFKLHRLEGWPHERIAAHLGVSRNMVERHIMRAMRQLQDKLHNHGL</sequence>
<dbReference type="Gene3D" id="1.10.10.10">
    <property type="entry name" value="Winged helix-like DNA-binding domain superfamily/Winged helix DNA-binding domain"/>
    <property type="match status" value="1"/>
</dbReference>
<comment type="caution">
    <text evidence="6">The sequence shown here is derived from an EMBL/GenBank/DDBJ whole genome shotgun (WGS) entry which is preliminary data.</text>
</comment>